<reference evidence="2" key="1">
    <citation type="submission" date="2018-02" db="EMBL/GenBank/DDBJ databases">
        <authorList>
            <person name="Cohen D.B."/>
            <person name="Kent A.D."/>
        </authorList>
    </citation>
    <scope>NUCLEOTIDE SEQUENCE</scope>
</reference>
<organism evidence="2">
    <name type="scientific">Fagus sylvatica</name>
    <name type="common">Beechnut</name>
    <dbReference type="NCBI Taxonomy" id="28930"/>
    <lineage>
        <taxon>Eukaryota</taxon>
        <taxon>Viridiplantae</taxon>
        <taxon>Streptophyta</taxon>
        <taxon>Embryophyta</taxon>
        <taxon>Tracheophyta</taxon>
        <taxon>Spermatophyta</taxon>
        <taxon>Magnoliopsida</taxon>
        <taxon>eudicotyledons</taxon>
        <taxon>Gunneridae</taxon>
        <taxon>Pentapetalae</taxon>
        <taxon>rosids</taxon>
        <taxon>fabids</taxon>
        <taxon>Fagales</taxon>
        <taxon>Fagaceae</taxon>
        <taxon>Fagus</taxon>
    </lineage>
</organism>
<proteinExistence type="predicted"/>
<feature type="compositionally biased region" description="Basic and acidic residues" evidence="1">
    <location>
        <begin position="77"/>
        <end position="94"/>
    </location>
</feature>
<feature type="compositionally biased region" description="Polar residues" evidence="1">
    <location>
        <begin position="29"/>
        <end position="63"/>
    </location>
</feature>
<gene>
    <name evidence="2" type="ORF">FSB_LOCUS37260</name>
</gene>
<feature type="region of interest" description="Disordered" evidence="1">
    <location>
        <begin position="1"/>
        <end position="111"/>
    </location>
</feature>
<evidence type="ECO:0000313" key="2">
    <source>
        <dbReference type="EMBL" id="SPD09378.1"/>
    </source>
</evidence>
<accession>A0A2N9HBU8</accession>
<dbReference type="AlphaFoldDB" id="A0A2N9HBU8"/>
<name>A0A2N9HBU8_FAGSY</name>
<evidence type="ECO:0000256" key="1">
    <source>
        <dbReference type="SAM" id="MobiDB-lite"/>
    </source>
</evidence>
<protein>
    <submittedName>
        <fullName evidence="2">Uncharacterized protein</fullName>
    </submittedName>
</protein>
<dbReference type="EMBL" id="OIVN01003189">
    <property type="protein sequence ID" value="SPD09378.1"/>
    <property type="molecule type" value="Genomic_DNA"/>
</dbReference>
<sequence>MSDTKENENEESDQEHVAVGSDEHEPHQPDSQNGNKIMESLSNPDLPTHDSPPSQLPLTNQQDLVKPEPDTQPASDVKTEDHDLLHKTNSDAHHNNNIASEPPIALAKTEPSQVLLDTKIIFV</sequence>